<keyword evidence="3" id="KW-0677">Repeat</keyword>
<dbReference type="OrthoDB" id="6252479at2759"/>
<name>J9E8N8_WUCBA</name>
<feature type="domain" description="Cadherin" evidence="10">
    <location>
        <begin position="1"/>
        <end position="45"/>
    </location>
</feature>
<dbReference type="Proteomes" id="UP000004810">
    <property type="component" value="Unassembled WGS sequence"/>
</dbReference>
<evidence type="ECO:0000256" key="2">
    <source>
        <dbReference type="ARBA" id="ARBA00022692"/>
    </source>
</evidence>
<dbReference type="Gene3D" id="2.60.40.60">
    <property type="entry name" value="Cadherins"/>
    <property type="match status" value="2"/>
</dbReference>
<keyword evidence="4 9" id="KW-0106">Calcium</keyword>
<evidence type="ECO:0000256" key="6">
    <source>
        <dbReference type="ARBA" id="ARBA00022989"/>
    </source>
</evidence>
<evidence type="ECO:0000259" key="10">
    <source>
        <dbReference type="PROSITE" id="PS50268"/>
    </source>
</evidence>
<dbReference type="CDD" id="cd11304">
    <property type="entry name" value="Cadherin_repeat"/>
    <property type="match status" value="2"/>
</dbReference>
<dbReference type="PRINTS" id="PR00205">
    <property type="entry name" value="CADHERIN"/>
</dbReference>
<evidence type="ECO:0000256" key="5">
    <source>
        <dbReference type="ARBA" id="ARBA00022889"/>
    </source>
</evidence>
<keyword evidence="7" id="KW-0472">Membrane</keyword>
<dbReference type="GO" id="GO:0005509">
    <property type="term" value="F:calcium ion binding"/>
    <property type="evidence" value="ECO:0007669"/>
    <property type="project" value="UniProtKB-UniRule"/>
</dbReference>
<dbReference type="EMBL" id="ADBV01006300">
    <property type="protein sequence ID" value="EJW78666.1"/>
    <property type="molecule type" value="Genomic_DNA"/>
</dbReference>
<reference evidence="11" key="1">
    <citation type="submission" date="2012-08" db="EMBL/GenBank/DDBJ databases">
        <title>The Genome Sequence of Wuchereria bancrofti.</title>
        <authorList>
            <consortium name="The Broad Institute Genome Sequencing Platform"/>
            <consortium name="Broad Institute Genome Sequencing Center for Infectious Disease"/>
            <person name="Nutman T.B."/>
            <person name="Fink D.L."/>
            <person name="Russ C."/>
            <person name="Young S."/>
            <person name="Zeng Q."/>
            <person name="Koehrsen M."/>
            <person name="Alvarado L."/>
            <person name="Berlin A."/>
            <person name="Borenstein D."/>
            <person name="Chapman S.B."/>
            <person name="Chen Z."/>
            <person name="Engels R."/>
            <person name="Freedman E."/>
            <person name="Gellesch M."/>
            <person name="Goldberg J."/>
            <person name="Griggs A."/>
            <person name="Gujja S."/>
            <person name="Heilman E.R."/>
            <person name="Heiman D."/>
            <person name="Hepburn T."/>
            <person name="Howarth C."/>
            <person name="Jen D."/>
            <person name="Larson L."/>
            <person name="Lewis B."/>
            <person name="Mehta T."/>
            <person name="Park D."/>
            <person name="Pearson M."/>
            <person name="Richards J."/>
            <person name="Roberts A."/>
            <person name="Saif S."/>
            <person name="Shea T."/>
            <person name="Shenoy N."/>
            <person name="Sisk P."/>
            <person name="Stolte C."/>
            <person name="Sykes S."/>
            <person name="Walk T."/>
            <person name="White J."/>
            <person name="Yandava C."/>
            <person name="Haas B."/>
            <person name="Henn M.R."/>
            <person name="Nusbaum C."/>
            <person name="Birren B."/>
        </authorList>
    </citation>
    <scope>NUCLEOTIDE SEQUENCE</scope>
</reference>
<dbReference type="SUPFAM" id="SSF49313">
    <property type="entry name" value="Cadherin-like"/>
    <property type="match status" value="2"/>
</dbReference>
<evidence type="ECO:0000256" key="4">
    <source>
        <dbReference type="ARBA" id="ARBA00022837"/>
    </source>
</evidence>
<keyword evidence="5" id="KW-0130">Cell adhesion</keyword>
<gene>
    <name evidence="12" type="ORF">WBA_LOCUS6521</name>
    <name evidence="11" type="ORF">WUBG_10421</name>
</gene>
<dbReference type="InterPro" id="IPR015919">
    <property type="entry name" value="Cadherin-like_sf"/>
</dbReference>
<keyword evidence="8" id="KW-0325">Glycoprotein</keyword>
<evidence type="ECO:0000313" key="11">
    <source>
        <dbReference type="EMBL" id="EJW78666.1"/>
    </source>
</evidence>
<evidence type="ECO:0000256" key="7">
    <source>
        <dbReference type="ARBA" id="ARBA00023136"/>
    </source>
</evidence>
<evidence type="ECO:0000313" key="14">
    <source>
        <dbReference type="Proteomes" id="UP000270924"/>
    </source>
</evidence>
<sequence>MDRELPSEKQFVIEIRAVDKGTPSLEGLGNVTIRVIDVNDNEPYFDKTLYVGSVLETASIGSAVISVSALDKDTEAIDNIFTYELVDEHQYFYVTTETGSSSTSVGVLRVKKVFILLN</sequence>
<keyword evidence="6" id="KW-1133">Transmembrane helix</keyword>
<evidence type="ECO:0000256" key="3">
    <source>
        <dbReference type="ARBA" id="ARBA00022737"/>
    </source>
</evidence>
<dbReference type="PANTHER" id="PTHR24026:SF136">
    <property type="entry name" value="PROTOCADHERIN-23"/>
    <property type="match status" value="1"/>
</dbReference>
<reference evidence="13" key="2">
    <citation type="submission" date="2012-08" db="EMBL/GenBank/DDBJ databases">
        <title>The Genome Sequence of Wuchereria bancrofti.</title>
        <authorList>
            <person name="Nutman T.B."/>
            <person name="Fink D.L."/>
            <person name="Russ C."/>
            <person name="Young S."/>
            <person name="Zeng Q."/>
            <person name="Koehrsen M."/>
            <person name="Alvarado L."/>
            <person name="Berlin A."/>
            <person name="Chapman S.B."/>
            <person name="Chen Z."/>
            <person name="Freedman E."/>
            <person name="Gellesch M."/>
            <person name="Goldberg J."/>
            <person name="Griggs A."/>
            <person name="Gujja S."/>
            <person name="Heilman E.R."/>
            <person name="Heiman D."/>
            <person name="Hepburn T."/>
            <person name="Howarth C."/>
            <person name="Jen D."/>
            <person name="Larson L."/>
            <person name="Lewis B."/>
            <person name="Mehta T."/>
            <person name="Park D."/>
            <person name="Pearson M."/>
            <person name="Roberts A."/>
            <person name="Saif S."/>
            <person name="Shea T."/>
            <person name="Shenoy N."/>
            <person name="Sisk P."/>
            <person name="Stolte C."/>
            <person name="Sykes S."/>
            <person name="Walk T."/>
            <person name="White J."/>
            <person name="Yandava C."/>
            <person name="Haas B."/>
            <person name="Henn M.R."/>
            <person name="Nusbaum C."/>
            <person name="Birren B."/>
        </authorList>
    </citation>
    <scope>NUCLEOTIDE SEQUENCE [LARGE SCALE GENOMIC DNA]</scope>
    <source>
        <strain evidence="13">NA</strain>
    </source>
</reference>
<evidence type="ECO:0000256" key="9">
    <source>
        <dbReference type="PROSITE-ProRule" id="PRU00043"/>
    </source>
</evidence>
<dbReference type="PROSITE" id="PS50268">
    <property type="entry name" value="CADHERIN_2"/>
    <property type="match status" value="2"/>
</dbReference>
<organism evidence="11 13">
    <name type="scientific">Wuchereria bancrofti</name>
    <dbReference type="NCBI Taxonomy" id="6293"/>
    <lineage>
        <taxon>Eukaryota</taxon>
        <taxon>Metazoa</taxon>
        <taxon>Ecdysozoa</taxon>
        <taxon>Nematoda</taxon>
        <taxon>Chromadorea</taxon>
        <taxon>Rhabditida</taxon>
        <taxon>Spirurina</taxon>
        <taxon>Spiruromorpha</taxon>
        <taxon>Filarioidea</taxon>
        <taxon>Onchocercidae</taxon>
        <taxon>Wuchereria</taxon>
    </lineage>
</organism>
<keyword evidence="14" id="KW-1185">Reference proteome</keyword>
<dbReference type="InParanoid" id="J9E8N8"/>
<dbReference type="PANTHER" id="PTHR24026">
    <property type="entry name" value="FAT ATYPICAL CADHERIN-RELATED"/>
    <property type="match status" value="1"/>
</dbReference>
<dbReference type="InterPro" id="IPR002126">
    <property type="entry name" value="Cadherin-like_dom"/>
</dbReference>
<dbReference type="Proteomes" id="UP000270924">
    <property type="component" value="Unassembled WGS sequence"/>
</dbReference>
<accession>J9E8N8</accession>
<dbReference type="GO" id="GO:0005886">
    <property type="term" value="C:plasma membrane"/>
    <property type="evidence" value="ECO:0007669"/>
    <property type="project" value="InterPro"/>
</dbReference>
<dbReference type="AlphaFoldDB" id="J9E8N8"/>
<protein>
    <recommendedName>
        <fullName evidence="10">Cadherin domain-containing protein</fullName>
    </recommendedName>
</protein>
<dbReference type="GO" id="GO:0007156">
    <property type="term" value="P:homophilic cell adhesion via plasma membrane adhesion molecules"/>
    <property type="evidence" value="ECO:0007669"/>
    <property type="project" value="InterPro"/>
</dbReference>
<evidence type="ECO:0000256" key="1">
    <source>
        <dbReference type="ARBA" id="ARBA00004370"/>
    </source>
</evidence>
<evidence type="ECO:0000256" key="8">
    <source>
        <dbReference type="ARBA" id="ARBA00023180"/>
    </source>
</evidence>
<dbReference type="InterPro" id="IPR020894">
    <property type="entry name" value="Cadherin_CS"/>
</dbReference>
<comment type="subcellular location">
    <subcellularLocation>
        <location evidence="1">Membrane</location>
    </subcellularLocation>
</comment>
<feature type="domain" description="Cadherin" evidence="10">
    <location>
        <begin position="46"/>
        <end position="112"/>
    </location>
</feature>
<dbReference type="EMBL" id="UYWW01003938">
    <property type="protein sequence ID" value="VDM13135.1"/>
    <property type="molecule type" value="Genomic_DNA"/>
</dbReference>
<reference evidence="12 14" key="3">
    <citation type="submission" date="2018-11" db="EMBL/GenBank/DDBJ databases">
        <authorList>
            <consortium name="Pathogen Informatics"/>
        </authorList>
    </citation>
    <scope>NUCLEOTIDE SEQUENCE [LARGE SCALE GENOMIC DNA]</scope>
</reference>
<evidence type="ECO:0000313" key="12">
    <source>
        <dbReference type="EMBL" id="VDM13135.1"/>
    </source>
</evidence>
<dbReference type="PROSITE" id="PS00232">
    <property type="entry name" value="CADHERIN_1"/>
    <property type="match status" value="1"/>
</dbReference>
<keyword evidence="2" id="KW-0812">Transmembrane</keyword>
<evidence type="ECO:0000313" key="13">
    <source>
        <dbReference type="Proteomes" id="UP000004810"/>
    </source>
</evidence>
<proteinExistence type="predicted"/>